<dbReference type="PROSITE" id="PS50893">
    <property type="entry name" value="ABC_TRANSPORTER_2"/>
    <property type="match status" value="1"/>
</dbReference>
<organism evidence="5 6">
    <name type="scientific">Lacibacter sediminis</name>
    <dbReference type="NCBI Taxonomy" id="2760713"/>
    <lineage>
        <taxon>Bacteria</taxon>
        <taxon>Pseudomonadati</taxon>
        <taxon>Bacteroidota</taxon>
        <taxon>Chitinophagia</taxon>
        <taxon>Chitinophagales</taxon>
        <taxon>Chitinophagaceae</taxon>
        <taxon>Lacibacter</taxon>
    </lineage>
</organism>
<keyword evidence="3 5" id="KW-0067">ATP-binding</keyword>
<dbReference type="PANTHER" id="PTHR42781:SF4">
    <property type="entry name" value="SPERMIDINE_PUTRESCINE IMPORT ATP-BINDING PROTEIN POTA"/>
    <property type="match status" value="1"/>
</dbReference>
<dbReference type="GO" id="GO:0005524">
    <property type="term" value="F:ATP binding"/>
    <property type="evidence" value="ECO:0007669"/>
    <property type="project" value="UniProtKB-KW"/>
</dbReference>
<gene>
    <name evidence="5" type="ORF">H4075_13560</name>
</gene>
<dbReference type="InterPro" id="IPR003439">
    <property type="entry name" value="ABC_transporter-like_ATP-bd"/>
</dbReference>
<evidence type="ECO:0000259" key="4">
    <source>
        <dbReference type="PROSITE" id="PS50893"/>
    </source>
</evidence>
<dbReference type="KEGG" id="lacs:H4075_13560"/>
<dbReference type="PROSITE" id="PS00211">
    <property type="entry name" value="ABC_TRANSPORTER_1"/>
    <property type="match status" value="1"/>
</dbReference>
<dbReference type="InterPro" id="IPR017871">
    <property type="entry name" value="ABC_transporter-like_CS"/>
</dbReference>
<dbReference type="InterPro" id="IPR013611">
    <property type="entry name" value="Transp-assoc_OB_typ2"/>
</dbReference>
<protein>
    <submittedName>
        <fullName evidence="5">ABC transporter ATP-binding protein</fullName>
    </submittedName>
</protein>
<name>A0A7G5XCA4_9BACT</name>
<dbReference type="PANTHER" id="PTHR42781">
    <property type="entry name" value="SPERMIDINE/PUTRESCINE IMPORT ATP-BINDING PROTEIN POTA"/>
    <property type="match status" value="1"/>
</dbReference>
<dbReference type="GO" id="GO:0043190">
    <property type="term" value="C:ATP-binding cassette (ABC) transporter complex"/>
    <property type="evidence" value="ECO:0007669"/>
    <property type="project" value="InterPro"/>
</dbReference>
<keyword evidence="1" id="KW-0813">Transport</keyword>
<dbReference type="Pfam" id="PF08402">
    <property type="entry name" value="TOBE_2"/>
    <property type="match status" value="1"/>
</dbReference>
<dbReference type="InterPro" id="IPR008995">
    <property type="entry name" value="Mo/tungstate-bd_C_term_dom"/>
</dbReference>
<keyword evidence="6" id="KW-1185">Reference proteome</keyword>
<dbReference type="GO" id="GO:0022857">
    <property type="term" value="F:transmembrane transporter activity"/>
    <property type="evidence" value="ECO:0007669"/>
    <property type="project" value="InterPro"/>
</dbReference>
<keyword evidence="2" id="KW-0547">Nucleotide-binding</keyword>
<dbReference type="Gene3D" id="3.40.50.300">
    <property type="entry name" value="P-loop containing nucleotide triphosphate hydrolases"/>
    <property type="match status" value="1"/>
</dbReference>
<dbReference type="RefSeq" id="WP_182801372.1">
    <property type="nucleotide sequence ID" value="NZ_CP060007.1"/>
</dbReference>
<dbReference type="EMBL" id="CP060007">
    <property type="protein sequence ID" value="QNA43107.1"/>
    <property type="molecule type" value="Genomic_DNA"/>
</dbReference>
<feature type="domain" description="ABC transporter" evidence="4">
    <location>
        <begin position="4"/>
        <end position="231"/>
    </location>
</feature>
<evidence type="ECO:0000313" key="5">
    <source>
        <dbReference type="EMBL" id="QNA43107.1"/>
    </source>
</evidence>
<evidence type="ECO:0000256" key="2">
    <source>
        <dbReference type="ARBA" id="ARBA00022741"/>
    </source>
</evidence>
<dbReference type="InterPro" id="IPR003593">
    <property type="entry name" value="AAA+_ATPase"/>
</dbReference>
<dbReference type="Pfam" id="PF00005">
    <property type="entry name" value="ABC_tran"/>
    <property type="match status" value="1"/>
</dbReference>
<evidence type="ECO:0000313" key="6">
    <source>
        <dbReference type="Proteomes" id="UP000515344"/>
    </source>
</evidence>
<dbReference type="GO" id="GO:0016887">
    <property type="term" value="F:ATP hydrolysis activity"/>
    <property type="evidence" value="ECO:0007669"/>
    <property type="project" value="InterPro"/>
</dbReference>
<reference evidence="6" key="1">
    <citation type="submission" date="2020-08" db="EMBL/GenBank/DDBJ databases">
        <title>Lacibacter sp. S13-6-6 genome sequencing.</title>
        <authorList>
            <person name="Jin L."/>
        </authorList>
    </citation>
    <scope>NUCLEOTIDE SEQUENCE [LARGE SCALE GENOMIC DNA]</scope>
    <source>
        <strain evidence="6">S13-6-6</strain>
    </source>
</reference>
<evidence type="ECO:0000256" key="3">
    <source>
        <dbReference type="ARBA" id="ARBA00022840"/>
    </source>
</evidence>
<dbReference type="SUPFAM" id="SSF52540">
    <property type="entry name" value="P-loop containing nucleoside triphosphate hydrolases"/>
    <property type="match status" value="1"/>
</dbReference>
<dbReference type="Proteomes" id="UP000515344">
    <property type="component" value="Chromosome"/>
</dbReference>
<dbReference type="InterPro" id="IPR027417">
    <property type="entry name" value="P-loop_NTPase"/>
</dbReference>
<proteinExistence type="predicted"/>
<dbReference type="AlphaFoldDB" id="A0A7G5XCA4"/>
<accession>A0A7G5XCA4</accession>
<sequence>MAFLEVNDLYKKEGDTVAVNGISFTQTAFQKIGIAGETGSGKTTLLKIIAGLAQPDAGEVFFLGEKVLGPWDQLIPGHKGIGYLSQHFELRNNYWVGDFLEMANKLTPEQAMQIYTVCQVEHLLRRRTHQLSGGEKQRIALARLLTGSPKLLILDEPFSNLDFLHKQTMKQVIHDLGDQLGITCIMVSHEPADLLSWADTLLLLKDGQIVQQGTAQQVYLQPVNEYAAGLLGDYSLIDTTVIHLEKNLSSGQQKLFLRPHQVQISTNGISSLKGIVEAVHYRGAYMLLEVVLKQQRFNVFHSGRTPQKGEVLGFNISAGDRWYL</sequence>
<dbReference type="SUPFAM" id="SSF50331">
    <property type="entry name" value="MOP-like"/>
    <property type="match status" value="1"/>
</dbReference>
<dbReference type="SMART" id="SM00382">
    <property type="entry name" value="AAA"/>
    <property type="match status" value="1"/>
</dbReference>
<dbReference type="InterPro" id="IPR050093">
    <property type="entry name" value="ABC_SmlMolc_Importer"/>
</dbReference>
<evidence type="ECO:0000256" key="1">
    <source>
        <dbReference type="ARBA" id="ARBA00022448"/>
    </source>
</evidence>